<name>A0ACC1PZ90_9APHY</name>
<protein>
    <submittedName>
        <fullName evidence="1">Uncharacterized protein</fullName>
    </submittedName>
</protein>
<dbReference type="Proteomes" id="UP001144978">
    <property type="component" value="Unassembled WGS sequence"/>
</dbReference>
<accession>A0ACC1PZ90</accession>
<keyword evidence="2" id="KW-1185">Reference proteome</keyword>
<evidence type="ECO:0000313" key="2">
    <source>
        <dbReference type="Proteomes" id="UP001144978"/>
    </source>
</evidence>
<sequence length="119" mass="12624">MHGAAPLLSRTSCRIADTLYETKAYNMQHNGRTSSIPVAAGATITSSPMSMTSPSPSTVAAIVSMSTTATPPTSSSAIPPPVTSATIPVRRPSARPWATRSKDFLLRWQWTALPASNWP</sequence>
<evidence type="ECO:0000313" key="1">
    <source>
        <dbReference type="EMBL" id="KAJ3006208.1"/>
    </source>
</evidence>
<comment type="caution">
    <text evidence="1">The sequence shown here is derived from an EMBL/GenBank/DDBJ whole genome shotgun (WGS) entry which is preliminary data.</text>
</comment>
<gene>
    <name evidence="1" type="ORF">NUW54_g4024</name>
</gene>
<organism evidence="1 2">
    <name type="scientific">Trametes sanguinea</name>
    <dbReference type="NCBI Taxonomy" id="158606"/>
    <lineage>
        <taxon>Eukaryota</taxon>
        <taxon>Fungi</taxon>
        <taxon>Dikarya</taxon>
        <taxon>Basidiomycota</taxon>
        <taxon>Agaricomycotina</taxon>
        <taxon>Agaricomycetes</taxon>
        <taxon>Polyporales</taxon>
        <taxon>Polyporaceae</taxon>
        <taxon>Trametes</taxon>
    </lineage>
</organism>
<proteinExistence type="predicted"/>
<reference evidence="1" key="1">
    <citation type="submission" date="2022-08" db="EMBL/GenBank/DDBJ databases">
        <title>Genome Sequence of Pycnoporus sanguineus.</title>
        <authorList>
            <person name="Buettner E."/>
        </authorList>
    </citation>
    <scope>NUCLEOTIDE SEQUENCE</scope>
    <source>
        <strain evidence="1">CG-C14</strain>
    </source>
</reference>
<dbReference type="EMBL" id="JANSHE010000884">
    <property type="protein sequence ID" value="KAJ3006208.1"/>
    <property type="molecule type" value="Genomic_DNA"/>
</dbReference>